<feature type="region of interest" description="Disordered" evidence="1">
    <location>
        <begin position="201"/>
        <end position="230"/>
    </location>
</feature>
<dbReference type="AlphaFoldDB" id="A0A7S1I930"/>
<accession>A0A7S1I930</accession>
<proteinExistence type="predicted"/>
<evidence type="ECO:0000313" key="2">
    <source>
        <dbReference type="EMBL" id="CAD9005020.1"/>
    </source>
</evidence>
<dbReference type="EMBL" id="HBGA01044263">
    <property type="protein sequence ID" value="CAD9005020.1"/>
    <property type="molecule type" value="Transcribed_RNA"/>
</dbReference>
<reference evidence="2" key="1">
    <citation type="submission" date="2021-01" db="EMBL/GenBank/DDBJ databases">
        <authorList>
            <person name="Corre E."/>
            <person name="Pelletier E."/>
            <person name="Niang G."/>
            <person name="Scheremetjew M."/>
            <person name="Finn R."/>
            <person name="Kale V."/>
            <person name="Holt S."/>
            <person name="Cochrane G."/>
            <person name="Meng A."/>
            <person name="Brown T."/>
            <person name="Cohen L."/>
        </authorList>
    </citation>
    <scope>NUCLEOTIDE SEQUENCE</scope>
    <source>
        <strain evidence="2">NIES-381</strain>
    </source>
</reference>
<sequence length="243" mass="25981">MQARRASRVIPGPACRPPPTPLFGYISPAPPTLLWMHTPTVYIQPAPGSRLAADVALSAIEVRLVAKEPPGPAFRPMSVGQQLTSVWLGSRALTAVPPPPNSQNETCAIPLVHMLYIRACLAAPSATPPPPKRHLFAMSHTIGSMQWPSSPAHSGQIRDFYGHTVGTLCQARSPAVLEIWTPAVVPTLVSICCRSISIRQGQSRPNHGAMSTQAEIPPSSKSNSPLPSPPHQICMNMKCLAPL</sequence>
<gene>
    <name evidence="2" type="ORF">EGYM00392_LOCUS16107</name>
</gene>
<organism evidence="2">
    <name type="scientific">Eutreptiella gymnastica</name>
    <dbReference type="NCBI Taxonomy" id="73025"/>
    <lineage>
        <taxon>Eukaryota</taxon>
        <taxon>Discoba</taxon>
        <taxon>Euglenozoa</taxon>
        <taxon>Euglenida</taxon>
        <taxon>Spirocuta</taxon>
        <taxon>Euglenophyceae</taxon>
        <taxon>Eutreptiales</taxon>
        <taxon>Eutreptiaceae</taxon>
        <taxon>Eutreptiella</taxon>
    </lineage>
</organism>
<feature type="compositionally biased region" description="Polar residues" evidence="1">
    <location>
        <begin position="201"/>
        <end position="214"/>
    </location>
</feature>
<protein>
    <submittedName>
        <fullName evidence="2">Uncharacterized protein</fullName>
    </submittedName>
</protein>
<evidence type="ECO:0000256" key="1">
    <source>
        <dbReference type="SAM" id="MobiDB-lite"/>
    </source>
</evidence>
<name>A0A7S1I930_9EUGL</name>